<dbReference type="Pfam" id="PF23024">
    <property type="entry name" value="AMP-dom_DIP2-like"/>
    <property type="match status" value="1"/>
</dbReference>
<dbReference type="InterPro" id="IPR020806">
    <property type="entry name" value="PKS_PP-bd"/>
</dbReference>
<dbReference type="EMBL" id="WMBA01000036">
    <property type="protein sequence ID" value="MTD56560.1"/>
    <property type="molecule type" value="Genomic_DNA"/>
</dbReference>
<dbReference type="Pfam" id="PF00501">
    <property type="entry name" value="AMP-binding"/>
    <property type="match status" value="1"/>
</dbReference>
<dbReference type="Pfam" id="PF00155">
    <property type="entry name" value="Aminotran_1_2"/>
    <property type="match status" value="1"/>
</dbReference>
<reference evidence="12 13" key="1">
    <citation type="submission" date="2019-11" db="EMBL/GenBank/DDBJ databases">
        <title>Draft genome of Amycolatopsis RM579.</title>
        <authorList>
            <person name="Duangmal K."/>
            <person name="Mingma R."/>
        </authorList>
    </citation>
    <scope>NUCLEOTIDE SEQUENCE [LARGE SCALE GENOMIC DNA]</scope>
    <source>
        <strain evidence="12 13">RM579</strain>
    </source>
</reference>
<dbReference type="SUPFAM" id="SSF53383">
    <property type="entry name" value="PLP-dependent transferases"/>
    <property type="match status" value="1"/>
</dbReference>
<evidence type="ECO:0000256" key="9">
    <source>
        <dbReference type="ARBA" id="ARBA00023194"/>
    </source>
</evidence>
<dbReference type="Gene3D" id="3.30.300.30">
    <property type="match status" value="1"/>
</dbReference>
<evidence type="ECO:0000256" key="1">
    <source>
        <dbReference type="ARBA" id="ARBA00001933"/>
    </source>
</evidence>
<evidence type="ECO:0000256" key="6">
    <source>
        <dbReference type="ARBA" id="ARBA00022832"/>
    </source>
</evidence>
<protein>
    <submittedName>
        <fullName evidence="12">Aminotransferase class I/II-fold pyridoxal phosphate-dependent enzyme</fullName>
    </submittedName>
</protein>
<keyword evidence="4" id="KW-0597">Phosphoprotein</keyword>
<feature type="compositionally biased region" description="Polar residues" evidence="10">
    <location>
        <begin position="59"/>
        <end position="68"/>
    </location>
</feature>
<dbReference type="InterPro" id="IPR001917">
    <property type="entry name" value="Aminotrans_II_pyridoxalP_BS"/>
</dbReference>
<dbReference type="InterPro" id="IPR020845">
    <property type="entry name" value="AMP-binding_CS"/>
</dbReference>
<keyword evidence="5" id="KW-0436">Ligase</keyword>
<keyword evidence="12" id="KW-0808">Transferase</keyword>
<dbReference type="OrthoDB" id="3671040at2"/>
<comment type="caution">
    <text evidence="12">The sequence shown here is derived from an EMBL/GenBank/DDBJ whole genome shotgun (WGS) entry which is preliminary data.</text>
</comment>
<dbReference type="FunFam" id="3.40.50.12780:FF:000013">
    <property type="entry name" value="Long-chain-fatty-acid--AMP ligase FadD32"/>
    <property type="match status" value="1"/>
</dbReference>
<dbReference type="Gene3D" id="1.10.1200.10">
    <property type="entry name" value="ACP-like"/>
    <property type="match status" value="1"/>
</dbReference>
<dbReference type="GO" id="GO:0008483">
    <property type="term" value="F:transaminase activity"/>
    <property type="evidence" value="ECO:0007669"/>
    <property type="project" value="UniProtKB-KW"/>
</dbReference>
<keyword evidence="7" id="KW-0663">Pyridoxal phosphate</keyword>
<dbReference type="SMART" id="SM00823">
    <property type="entry name" value="PKS_PP"/>
    <property type="match status" value="1"/>
</dbReference>
<evidence type="ECO:0000256" key="2">
    <source>
        <dbReference type="ARBA" id="ARBA00006432"/>
    </source>
</evidence>
<dbReference type="CDD" id="cd05931">
    <property type="entry name" value="FAAL"/>
    <property type="match status" value="1"/>
</dbReference>
<sequence>MSNSARARLFPTAVYRLFFPGTVPASTAPEPPIPASPFRRSAAAHRSDAWTGVEDIGSPSPQQGKATTGGRTFAFAEIPVAPAAKTSACPLLRHDDASRAGTGGGPPGKDRLMTLHNNIQSLVELVSQRAADQPGSLLYRFLSTGDIADPADEMTFADLDRDARAIGTWLQSRAAAGERIVLLYPPGLDFIRAVFGCAFGQAIAVPAFPPDPAQLTRTLPRLRAIVADCSARYVFTTSDIKKLAGLLIHDAPELGTVEWVATDELDRRLADDWHSPRIHRDDTAMLQYTSGSTGTPKGVVLTHGNFLHNSEQIRQGFGHDSSTIGVGWLPLYHDMGLSGYVIQPLYYGGSTVLMSPLAFLEQPARWLQAISHFRATTSGGPNFAYDLCARKITDQERTGLDLSCWRVAFNGSEPIRAATLDRFSETFAPHGFKPAAFHPCYGLAEATLYVTGVREGEGAAVHQADASALRQGRFTESSPGDGDSRVLVSCGRPRLNQEVVVVDPDSARQRAAGEVGEIWVRGGSVAHGYWLRPDATARTFGARLADDGERPFLRTGDLGVLVEGELYVVGRLKDLMIVNGLNHYPEDIEHTVAACHPAIRAGCSAVFSVNDPRGGQELPVAVAEIDPAKTTDAGEVIEAVRHAVAREHRVALHGVALVRPRTVAKTTSGKIQRHAVRQAWLADELDLVNEWRRMPSRMLSQRTGPEASDGADEAGPQDAESELLALVLEAIGQLVDFSPAESPGPETRLNALGLDSLNAAALARTLEQRTGFRVPVETTAGDPSLGELAHQLLVLSQAAAVAEPVTSSEHIDLAAVADPIMRLPFTARLGGFAQLISDTGFDAHYRREITSPIGREVTVLDPYTLTEKKMLMFGSNSYLSLADHPQVADRVRGALDSGAVGLGGAPLLSGFTRWHRELEQRLAKLKGTEDALLFSSGYSTNLGVVSACCRPGSFVLVDEYMHASFLDGLKMARVHHAAFRHNDVEHLAQLLNRHAPEQSDIFIGIEGLYSMDGDVAPVDDITDLADRFDATVILDEAHATGVLGPTGRGAVERFSREGRVPIITGTLSKAFAGLGGFACGSKELIQYLRLMSRSNMFSTAMPPTLVAQALGALDVLESEPGLLRRLRDNIRQAQESFHRVGIRTEGDPESPIIPIRTPPTMDIRAASRKMHDAGIFVNTVEYPAVPPNQQRFRVSMMASHTASDIERMTNCFADAWSTLGKEEDAWTGNSVNRIPLSS</sequence>
<dbReference type="Gene3D" id="3.90.1150.10">
    <property type="entry name" value="Aspartate Aminotransferase, domain 1"/>
    <property type="match status" value="1"/>
</dbReference>
<dbReference type="InterPro" id="IPR004839">
    <property type="entry name" value="Aminotransferase_I/II_large"/>
</dbReference>
<dbReference type="InterPro" id="IPR006162">
    <property type="entry name" value="Ppantetheine_attach_site"/>
</dbReference>
<dbReference type="SUPFAM" id="SSF56801">
    <property type="entry name" value="Acetyl-CoA synthetase-like"/>
    <property type="match status" value="1"/>
</dbReference>
<dbReference type="PANTHER" id="PTHR22754:SF32">
    <property type="entry name" value="DISCO-INTERACTING PROTEIN 2"/>
    <property type="match status" value="1"/>
</dbReference>
<keyword evidence="6" id="KW-0276">Fatty acid metabolism</keyword>
<dbReference type="PROSITE" id="PS00599">
    <property type="entry name" value="AA_TRANSFER_CLASS_2"/>
    <property type="match status" value="1"/>
</dbReference>
<dbReference type="InterPro" id="IPR015424">
    <property type="entry name" value="PyrdxlP-dep_Trfase"/>
</dbReference>
<dbReference type="GO" id="GO:0016874">
    <property type="term" value="F:ligase activity"/>
    <property type="evidence" value="ECO:0007669"/>
    <property type="project" value="UniProtKB-KW"/>
</dbReference>
<dbReference type="InterPro" id="IPR015421">
    <property type="entry name" value="PyrdxlP-dep_Trfase_major"/>
</dbReference>
<feature type="domain" description="Carrier" evidence="11">
    <location>
        <begin position="721"/>
        <end position="796"/>
    </location>
</feature>
<evidence type="ECO:0000256" key="8">
    <source>
        <dbReference type="ARBA" id="ARBA00023098"/>
    </source>
</evidence>
<dbReference type="PANTHER" id="PTHR22754">
    <property type="entry name" value="DISCO-INTERACTING PROTEIN 2 DIP2 -RELATED"/>
    <property type="match status" value="1"/>
</dbReference>
<dbReference type="PROSITE" id="PS50075">
    <property type="entry name" value="CARRIER"/>
    <property type="match status" value="1"/>
</dbReference>
<comment type="similarity">
    <text evidence="2">Belongs to the ATP-dependent AMP-binding enzyme family.</text>
</comment>
<dbReference type="InterPro" id="IPR036736">
    <property type="entry name" value="ACP-like_sf"/>
</dbReference>
<dbReference type="Gene3D" id="3.40.640.10">
    <property type="entry name" value="Type I PLP-dependent aspartate aminotransferase-like (Major domain)"/>
    <property type="match status" value="1"/>
</dbReference>
<dbReference type="GO" id="GO:0006633">
    <property type="term" value="P:fatty acid biosynthetic process"/>
    <property type="evidence" value="ECO:0007669"/>
    <property type="project" value="TreeGrafter"/>
</dbReference>
<proteinExistence type="inferred from homology"/>
<keyword evidence="3" id="KW-0596">Phosphopantetheine</keyword>
<dbReference type="AlphaFoldDB" id="A0A6N7Z6T0"/>
<dbReference type="InterPro" id="IPR040097">
    <property type="entry name" value="FAAL/FAAC"/>
</dbReference>
<dbReference type="InterPro" id="IPR045851">
    <property type="entry name" value="AMP-bd_C_sf"/>
</dbReference>
<dbReference type="GO" id="GO:0030170">
    <property type="term" value="F:pyridoxal phosphate binding"/>
    <property type="evidence" value="ECO:0007669"/>
    <property type="project" value="InterPro"/>
</dbReference>
<name>A0A6N7Z6T0_9PSEU</name>
<organism evidence="12 13">
    <name type="scientific">Amycolatopsis pithecellobii</name>
    <dbReference type="NCBI Taxonomy" id="664692"/>
    <lineage>
        <taxon>Bacteria</taxon>
        <taxon>Bacillati</taxon>
        <taxon>Actinomycetota</taxon>
        <taxon>Actinomycetes</taxon>
        <taxon>Pseudonocardiales</taxon>
        <taxon>Pseudonocardiaceae</taxon>
        <taxon>Amycolatopsis</taxon>
    </lineage>
</organism>
<dbReference type="InterPro" id="IPR042099">
    <property type="entry name" value="ANL_N_sf"/>
</dbReference>
<feature type="region of interest" description="Disordered" evidence="10">
    <location>
        <begin position="699"/>
        <end position="718"/>
    </location>
</feature>
<dbReference type="GO" id="GO:0031177">
    <property type="term" value="F:phosphopantetheine binding"/>
    <property type="evidence" value="ECO:0007669"/>
    <property type="project" value="InterPro"/>
</dbReference>
<evidence type="ECO:0000259" key="11">
    <source>
        <dbReference type="PROSITE" id="PS50075"/>
    </source>
</evidence>
<keyword evidence="8" id="KW-0443">Lipid metabolism</keyword>
<evidence type="ECO:0000313" key="12">
    <source>
        <dbReference type="EMBL" id="MTD56560.1"/>
    </source>
</evidence>
<dbReference type="InterPro" id="IPR009081">
    <property type="entry name" value="PP-bd_ACP"/>
</dbReference>
<keyword evidence="13" id="KW-1185">Reference proteome</keyword>
<evidence type="ECO:0000256" key="3">
    <source>
        <dbReference type="ARBA" id="ARBA00022450"/>
    </source>
</evidence>
<evidence type="ECO:0000256" key="7">
    <source>
        <dbReference type="ARBA" id="ARBA00022898"/>
    </source>
</evidence>
<keyword evidence="9" id="KW-0045">Antibiotic biosynthesis</keyword>
<dbReference type="GO" id="GO:0005886">
    <property type="term" value="C:plasma membrane"/>
    <property type="evidence" value="ECO:0007669"/>
    <property type="project" value="TreeGrafter"/>
</dbReference>
<dbReference type="Proteomes" id="UP000440096">
    <property type="component" value="Unassembled WGS sequence"/>
</dbReference>
<dbReference type="GO" id="GO:0071766">
    <property type="term" value="P:Actinobacterium-type cell wall biogenesis"/>
    <property type="evidence" value="ECO:0007669"/>
    <property type="project" value="UniProtKB-ARBA"/>
</dbReference>
<evidence type="ECO:0000256" key="10">
    <source>
        <dbReference type="SAM" id="MobiDB-lite"/>
    </source>
</evidence>
<dbReference type="Pfam" id="PF00550">
    <property type="entry name" value="PP-binding"/>
    <property type="match status" value="1"/>
</dbReference>
<comment type="cofactor">
    <cofactor evidence="1">
        <name>pyridoxal 5'-phosphate</name>
        <dbReference type="ChEBI" id="CHEBI:597326"/>
    </cofactor>
</comment>
<evidence type="ECO:0000313" key="13">
    <source>
        <dbReference type="Proteomes" id="UP000440096"/>
    </source>
</evidence>
<keyword evidence="12" id="KW-0032">Aminotransferase</keyword>
<dbReference type="GO" id="GO:0070566">
    <property type="term" value="F:adenylyltransferase activity"/>
    <property type="evidence" value="ECO:0007669"/>
    <property type="project" value="TreeGrafter"/>
</dbReference>
<feature type="region of interest" description="Disordered" evidence="10">
    <location>
        <begin position="49"/>
        <end position="68"/>
    </location>
</feature>
<dbReference type="InterPro" id="IPR015422">
    <property type="entry name" value="PyrdxlP-dep_Trfase_small"/>
</dbReference>
<accession>A0A6N7Z6T0</accession>
<dbReference type="PROSITE" id="PS00455">
    <property type="entry name" value="AMP_BINDING"/>
    <property type="match status" value="1"/>
</dbReference>
<dbReference type="InterPro" id="IPR025110">
    <property type="entry name" value="AMP-bd_C"/>
</dbReference>
<dbReference type="PROSITE" id="PS00012">
    <property type="entry name" value="PHOSPHOPANTETHEINE"/>
    <property type="match status" value="1"/>
</dbReference>
<dbReference type="GO" id="GO:0017000">
    <property type="term" value="P:antibiotic biosynthetic process"/>
    <property type="evidence" value="ECO:0007669"/>
    <property type="project" value="UniProtKB-KW"/>
</dbReference>
<dbReference type="Gene3D" id="3.40.50.12780">
    <property type="entry name" value="N-terminal domain of ligase-like"/>
    <property type="match status" value="1"/>
</dbReference>
<evidence type="ECO:0000256" key="5">
    <source>
        <dbReference type="ARBA" id="ARBA00022598"/>
    </source>
</evidence>
<evidence type="ECO:0000256" key="4">
    <source>
        <dbReference type="ARBA" id="ARBA00022553"/>
    </source>
</evidence>
<dbReference type="InterPro" id="IPR000873">
    <property type="entry name" value="AMP-dep_synth/lig_dom"/>
</dbReference>
<gene>
    <name evidence="12" type="ORF">GKO32_21670</name>
</gene>
<dbReference type="SUPFAM" id="SSF47336">
    <property type="entry name" value="ACP-like"/>
    <property type="match status" value="1"/>
</dbReference>